<dbReference type="EMBL" id="QREV01000020">
    <property type="protein sequence ID" value="RDU49280.1"/>
    <property type="molecule type" value="Genomic_DNA"/>
</dbReference>
<feature type="signal peptide" evidence="1">
    <location>
        <begin position="1"/>
        <end position="21"/>
    </location>
</feature>
<dbReference type="AlphaFoldDB" id="A0A3D8HEV2"/>
<evidence type="ECO:0000259" key="2">
    <source>
        <dbReference type="Pfam" id="PF22221"/>
    </source>
</evidence>
<evidence type="ECO:0000313" key="6">
    <source>
        <dbReference type="Proteomes" id="UP000629596"/>
    </source>
</evidence>
<comment type="caution">
    <text evidence="4">The sequence shown here is derived from an EMBL/GenBank/DDBJ whole genome shotgun (WGS) entry which is preliminary data.</text>
</comment>
<keyword evidence="1" id="KW-0732">Signal</keyword>
<feature type="domain" description="NigD-like OB" evidence="2">
    <location>
        <begin position="25"/>
        <end position="101"/>
    </location>
</feature>
<name>A0A3D8HEV2_9BACT</name>
<accession>A0A3D8HEV2</accession>
<dbReference type="PROSITE" id="PS51257">
    <property type="entry name" value="PROKAR_LIPOPROTEIN"/>
    <property type="match status" value="1"/>
</dbReference>
<dbReference type="Proteomes" id="UP000629596">
    <property type="component" value="Unassembled WGS sequence"/>
</dbReference>
<reference evidence="3 6" key="2">
    <citation type="submission" date="2020-08" db="EMBL/GenBank/DDBJ databases">
        <title>Genome public.</title>
        <authorList>
            <person name="Liu C."/>
            <person name="Sun Q."/>
        </authorList>
    </citation>
    <scope>NUCLEOTIDE SEQUENCE [LARGE SCALE GENOMIC DNA]</scope>
    <source>
        <strain evidence="3 6">426_9</strain>
    </source>
</reference>
<dbReference type="Pfam" id="PF22221">
    <property type="entry name" value="NigD_N-like"/>
    <property type="match status" value="1"/>
</dbReference>
<dbReference type="Proteomes" id="UP000256321">
    <property type="component" value="Unassembled WGS sequence"/>
</dbReference>
<dbReference type="RefSeq" id="WP_115499568.1">
    <property type="nucleotide sequence ID" value="NZ_JACRTI010000020.1"/>
</dbReference>
<evidence type="ECO:0000256" key="1">
    <source>
        <dbReference type="SAM" id="SignalP"/>
    </source>
</evidence>
<dbReference type="InterPro" id="IPR053994">
    <property type="entry name" value="NigD-like_OB"/>
</dbReference>
<organism evidence="4 5">
    <name type="scientific">Parabacteroides acidifaciens</name>
    <dbReference type="NCBI Taxonomy" id="2290935"/>
    <lineage>
        <taxon>Bacteria</taxon>
        <taxon>Pseudomonadati</taxon>
        <taxon>Bacteroidota</taxon>
        <taxon>Bacteroidia</taxon>
        <taxon>Bacteroidales</taxon>
        <taxon>Tannerellaceae</taxon>
        <taxon>Parabacteroides</taxon>
    </lineage>
</organism>
<reference evidence="4 5" key="1">
    <citation type="submission" date="2018-07" db="EMBL/GenBank/DDBJ databases">
        <title>Parabacteroides acidifaciens nov. sp., isolated from human feces.</title>
        <authorList>
            <person name="Wang Y.J."/>
        </authorList>
    </citation>
    <scope>NUCLEOTIDE SEQUENCE [LARGE SCALE GENOMIC DNA]</scope>
    <source>
        <strain evidence="4 5">426-9</strain>
    </source>
</reference>
<feature type="chain" id="PRO_5017554090" description="NigD-like OB domain-containing protein" evidence="1">
    <location>
        <begin position="22"/>
        <end position="253"/>
    </location>
</feature>
<sequence>MRKTVLYGVIALCLVVLSSCLGDPATQLTMANQTGVVATNVGTVGKVIFVKGGDVISSENFQNANVEDGECILFDYSIDYGLAENADGGANKGYMTATIYENTLSEVSQWQLFNTLTDTSNVENGELLLSTLQPRSSYIKGNLFLFTEMSGHKTAQEDSFALSYNPDQVLNGDQVYSLYLRAIKTAEGGEEDNGQSMIIPCAFNIQDFVKKVTGENNTDEVKFRVNYASAFGKDSASIVWKSSDVFTINPSGK</sequence>
<proteinExistence type="predicted"/>
<keyword evidence="6" id="KW-1185">Reference proteome</keyword>
<dbReference type="EMBL" id="JACRTI010000020">
    <property type="protein sequence ID" value="MBC8602029.1"/>
    <property type="molecule type" value="Genomic_DNA"/>
</dbReference>
<protein>
    <recommendedName>
        <fullName evidence="2">NigD-like OB domain-containing protein</fullName>
    </recommendedName>
</protein>
<evidence type="ECO:0000313" key="5">
    <source>
        <dbReference type="Proteomes" id="UP000256321"/>
    </source>
</evidence>
<evidence type="ECO:0000313" key="4">
    <source>
        <dbReference type="EMBL" id="RDU49280.1"/>
    </source>
</evidence>
<gene>
    <name evidence="4" type="ORF">DWU89_10160</name>
    <name evidence="3" type="ORF">H8784_09900</name>
</gene>
<evidence type="ECO:0000313" key="3">
    <source>
        <dbReference type="EMBL" id="MBC8602029.1"/>
    </source>
</evidence>